<sequence>MQKCTKCQTFGIVGA</sequence>
<proteinExistence type="predicted"/>
<dbReference type="Proteomes" id="UP000682733">
    <property type="component" value="Unassembled WGS sequence"/>
</dbReference>
<gene>
    <name evidence="1" type="ORF">OVA965_LOCUS45142</name>
    <name evidence="2" type="ORF">TMI583_LOCUS48382</name>
</gene>
<evidence type="ECO:0000313" key="1">
    <source>
        <dbReference type="EMBL" id="CAF1657572.1"/>
    </source>
</evidence>
<reference evidence="2" key="1">
    <citation type="submission" date="2021-02" db="EMBL/GenBank/DDBJ databases">
        <authorList>
            <person name="Nowell W R."/>
        </authorList>
    </citation>
    <scope>NUCLEOTIDE SEQUENCE</scope>
</reference>
<dbReference type="EMBL" id="CAJNOK010068711">
    <property type="protein sequence ID" value="CAF1657572.1"/>
    <property type="molecule type" value="Genomic_DNA"/>
</dbReference>
<feature type="non-terminal residue" evidence="2">
    <location>
        <position position="15"/>
    </location>
</feature>
<protein>
    <submittedName>
        <fullName evidence="2">Uncharacterized protein</fullName>
    </submittedName>
</protein>
<accession>A0A8S2XTM1</accession>
<name>A0A8S2XTM1_9BILA</name>
<dbReference type="EMBL" id="CAJOBA010098489">
    <property type="protein sequence ID" value="CAF4511922.1"/>
    <property type="molecule type" value="Genomic_DNA"/>
</dbReference>
<dbReference type="Proteomes" id="UP000677228">
    <property type="component" value="Unassembled WGS sequence"/>
</dbReference>
<comment type="caution">
    <text evidence="2">The sequence shown here is derived from an EMBL/GenBank/DDBJ whole genome shotgun (WGS) entry which is preliminary data.</text>
</comment>
<organism evidence="2 3">
    <name type="scientific">Didymodactylos carnosus</name>
    <dbReference type="NCBI Taxonomy" id="1234261"/>
    <lineage>
        <taxon>Eukaryota</taxon>
        <taxon>Metazoa</taxon>
        <taxon>Spiralia</taxon>
        <taxon>Gnathifera</taxon>
        <taxon>Rotifera</taxon>
        <taxon>Eurotatoria</taxon>
        <taxon>Bdelloidea</taxon>
        <taxon>Philodinida</taxon>
        <taxon>Philodinidae</taxon>
        <taxon>Didymodactylos</taxon>
    </lineage>
</organism>
<evidence type="ECO:0000313" key="2">
    <source>
        <dbReference type="EMBL" id="CAF4511922.1"/>
    </source>
</evidence>
<evidence type="ECO:0000313" key="3">
    <source>
        <dbReference type="Proteomes" id="UP000682733"/>
    </source>
</evidence>